<dbReference type="Proteomes" id="UP000005090">
    <property type="component" value="Chromosome"/>
</dbReference>
<dbReference type="eggNOG" id="ENOG50338Q4">
    <property type="taxonomic scope" value="Bacteria"/>
</dbReference>
<dbReference type="EMBL" id="CM001475">
    <property type="protein sequence ID" value="EIC30230.1"/>
    <property type="molecule type" value="Genomic_DNA"/>
</dbReference>
<proteinExistence type="predicted"/>
<accession>H8GI86</accession>
<gene>
    <name evidence="1" type="ORF">Metal_2512</name>
</gene>
<name>H8GI86_METAL</name>
<protein>
    <submittedName>
        <fullName evidence="1">Uncharacterized protein family (UPF0175)</fullName>
    </submittedName>
</protein>
<dbReference type="AlphaFoldDB" id="H8GI86"/>
<sequence>MLLFSGKDPVAKIFYAENFMQVQLQPEFDEILQPLGSHALEFFLAASLYHARKISFASAAHMAGLDFEAFKTRLSEHFEQGYIIADECVLEDLRTIENL</sequence>
<dbReference type="STRING" id="686340.Metal_2512"/>
<keyword evidence="2" id="KW-1185">Reference proteome</keyword>
<organism evidence="1 2">
    <name type="scientific">Methylomicrobium album BG8</name>
    <dbReference type="NCBI Taxonomy" id="686340"/>
    <lineage>
        <taxon>Bacteria</taxon>
        <taxon>Pseudomonadati</taxon>
        <taxon>Pseudomonadota</taxon>
        <taxon>Gammaproteobacteria</taxon>
        <taxon>Methylococcales</taxon>
        <taxon>Methylococcaceae</taxon>
        <taxon>Methylomicrobium</taxon>
    </lineage>
</organism>
<reference evidence="1 2" key="1">
    <citation type="journal article" date="2013" name="Genome Announc.">
        <title>Genome Sequence of the Obligate Gammaproteobacterial Methanotroph Methylomicrobium album Strain BG8.</title>
        <authorList>
            <person name="Kits K.D."/>
            <person name="Kalyuzhnaya M.G."/>
            <person name="Klotz M.G."/>
            <person name="Jetten M.S."/>
            <person name="Op den Camp H.J."/>
            <person name="Vuilleumier S."/>
            <person name="Bringel F."/>
            <person name="Dispirito A.A."/>
            <person name="Murrell J.C."/>
            <person name="Bruce D."/>
            <person name="Cheng J.F."/>
            <person name="Copeland A."/>
            <person name="Goodwin L."/>
            <person name="Hauser L."/>
            <person name="Lajus A."/>
            <person name="Land M.L."/>
            <person name="Lapidus A."/>
            <person name="Lucas S."/>
            <person name="Medigue C."/>
            <person name="Pitluck S."/>
            <person name="Woyke T."/>
            <person name="Zeytun A."/>
            <person name="Stein L.Y."/>
        </authorList>
    </citation>
    <scope>NUCLEOTIDE SEQUENCE [LARGE SCALE GENOMIC DNA]</scope>
    <source>
        <strain evidence="1 2">BG8</strain>
    </source>
</reference>
<dbReference type="HOGENOM" id="CLU_2317030_0_0_6"/>
<evidence type="ECO:0000313" key="2">
    <source>
        <dbReference type="Proteomes" id="UP000005090"/>
    </source>
</evidence>
<evidence type="ECO:0000313" key="1">
    <source>
        <dbReference type="EMBL" id="EIC30230.1"/>
    </source>
</evidence>